<proteinExistence type="predicted"/>
<comment type="caution">
    <text evidence="1">The sequence shown here is derived from an EMBL/GenBank/DDBJ whole genome shotgun (WGS) entry which is preliminary data.</text>
</comment>
<protein>
    <recommendedName>
        <fullName evidence="3">DUF2158 domain-containing protein</fullName>
    </recommendedName>
</protein>
<evidence type="ECO:0000313" key="1">
    <source>
        <dbReference type="EMBL" id="TDE14485.1"/>
    </source>
</evidence>
<dbReference type="RefSeq" id="WP_131959069.1">
    <property type="nucleotide sequence ID" value="NZ_SMFL01000005.1"/>
</dbReference>
<dbReference type="OrthoDB" id="963094at2"/>
<organism evidence="1 2">
    <name type="scientific">Dyadobacter psychrotolerans</name>
    <dbReference type="NCBI Taxonomy" id="2541721"/>
    <lineage>
        <taxon>Bacteria</taxon>
        <taxon>Pseudomonadati</taxon>
        <taxon>Bacteroidota</taxon>
        <taxon>Cytophagia</taxon>
        <taxon>Cytophagales</taxon>
        <taxon>Spirosomataceae</taxon>
        <taxon>Dyadobacter</taxon>
    </lineage>
</organism>
<dbReference type="AlphaFoldDB" id="A0A4R5DTL7"/>
<evidence type="ECO:0000313" key="2">
    <source>
        <dbReference type="Proteomes" id="UP000294850"/>
    </source>
</evidence>
<gene>
    <name evidence="1" type="ORF">E0F88_14900</name>
</gene>
<accession>A0A4R5DTL7</accession>
<keyword evidence="2" id="KW-1185">Reference proteome</keyword>
<evidence type="ECO:0008006" key="3">
    <source>
        <dbReference type="Google" id="ProtNLM"/>
    </source>
</evidence>
<sequence length="63" mass="7202">MEEQKFKEGDWVKEKNGTQGMTIVSYVIDGVTDEPTGEVRCRYKNANGEEVESNFWAEDLAEL</sequence>
<reference evidence="1 2" key="1">
    <citation type="submission" date="2019-03" db="EMBL/GenBank/DDBJ databases">
        <title>Dyadobacter AR-3-6 sp. nov., isolated from arctic soil.</title>
        <authorList>
            <person name="Chaudhary D.K."/>
        </authorList>
    </citation>
    <scope>NUCLEOTIDE SEQUENCE [LARGE SCALE GENOMIC DNA]</scope>
    <source>
        <strain evidence="1 2">AR-3-6</strain>
    </source>
</reference>
<dbReference type="EMBL" id="SMFL01000005">
    <property type="protein sequence ID" value="TDE14485.1"/>
    <property type="molecule type" value="Genomic_DNA"/>
</dbReference>
<dbReference type="Proteomes" id="UP000294850">
    <property type="component" value="Unassembled WGS sequence"/>
</dbReference>
<name>A0A4R5DTL7_9BACT</name>